<proteinExistence type="predicted"/>
<feature type="region of interest" description="Disordered" evidence="1">
    <location>
        <begin position="88"/>
        <end position="118"/>
    </location>
</feature>
<organism evidence="2 3">
    <name type="scientific">Thyridium curvatum</name>
    <dbReference type="NCBI Taxonomy" id="1093900"/>
    <lineage>
        <taxon>Eukaryota</taxon>
        <taxon>Fungi</taxon>
        <taxon>Dikarya</taxon>
        <taxon>Ascomycota</taxon>
        <taxon>Pezizomycotina</taxon>
        <taxon>Sordariomycetes</taxon>
        <taxon>Sordariomycetidae</taxon>
        <taxon>Thyridiales</taxon>
        <taxon>Thyridiaceae</taxon>
        <taxon>Thyridium</taxon>
    </lineage>
</organism>
<keyword evidence="3" id="KW-1185">Reference proteome</keyword>
<dbReference type="AlphaFoldDB" id="A0A507B193"/>
<accession>A0A507B193</accession>
<evidence type="ECO:0000256" key="1">
    <source>
        <dbReference type="SAM" id="MobiDB-lite"/>
    </source>
</evidence>
<dbReference type="EMBL" id="SKBQ01000059">
    <property type="protein sequence ID" value="TPX10320.1"/>
    <property type="molecule type" value="Genomic_DNA"/>
</dbReference>
<dbReference type="InParanoid" id="A0A507B193"/>
<dbReference type="RefSeq" id="XP_030992031.1">
    <property type="nucleotide sequence ID" value="XM_031143611.1"/>
</dbReference>
<reference evidence="2 3" key="1">
    <citation type="submission" date="2019-06" db="EMBL/GenBank/DDBJ databases">
        <title>Draft genome sequence of the filamentous fungus Phialemoniopsis curvata isolated from diesel fuel.</title>
        <authorList>
            <person name="Varaljay V.A."/>
            <person name="Lyon W.J."/>
            <person name="Crouch A.L."/>
            <person name="Drake C.E."/>
            <person name="Hollomon J.M."/>
            <person name="Nadeau L.J."/>
            <person name="Nunn H.S."/>
            <person name="Stevenson B.S."/>
            <person name="Bojanowski C.L."/>
            <person name="Crookes-Goodson W.J."/>
        </authorList>
    </citation>
    <scope>NUCLEOTIDE SEQUENCE [LARGE SCALE GENOMIC DNA]</scope>
    <source>
        <strain evidence="2 3">D216</strain>
    </source>
</reference>
<gene>
    <name evidence="2" type="ORF">E0L32_008725</name>
</gene>
<dbReference type="Proteomes" id="UP000319257">
    <property type="component" value="Unassembled WGS sequence"/>
</dbReference>
<evidence type="ECO:0000313" key="2">
    <source>
        <dbReference type="EMBL" id="TPX10320.1"/>
    </source>
</evidence>
<dbReference type="GeneID" id="41976172"/>
<evidence type="ECO:0000313" key="3">
    <source>
        <dbReference type="Proteomes" id="UP000319257"/>
    </source>
</evidence>
<sequence length="184" mass="19961">MPSDKEILSKLSSRDIEVLVCALYCQKHEPQRGSAADLQIDYHALAARAGFKNGASASACYRPIKNKLDAFIAAKDAENDALGLTCAPVTPSRKRKAGSTNASPAPGTPPAKKRGRPLKAVNAAVEKVEKVEKVENIESIEKVEKKEEPEMKQEEISYNIISGRPCGTNYYAELMAAEPYPGEI</sequence>
<name>A0A507B193_9PEZI</name>
<comment type="caution">
    <text evidence="2">The sequence shown here is derived from an EMBL/GenBank/DDBJ whole genome shotgun (WGS) entry which is preliminary data.</text>
</comment>
<dbReference type="OrthoDB" id="5403747at2759"/>
<protein>
    <submittedName>
        <fullName evidence="2">Uncharacterized protein</fullName>
    </submittedName>
</protein>